<proteinExistence type="inferred from homology"/>
<dbReference type="GO" id="GO:0005737">
    <property type="term" value="C:cytoplasm"/>
    <property type="evidence" value="ECO:0007669"/>
    <property type="project" value="EnsemblMetazoa"/>
</dbReference>
<keyword evidence="2 4" id="KW-0547">Nucleotide-binding</keyword>
<sequence>MDDYELETMLRVNSIIVIRKLGSGSFGDIYEGKHLASELHVALKVERKNAGHSHLPVESTVYNLLRHGMGVPLTYQFFSNRRHDVLVMELLGHSLEKLFVMCHRRFSMKTVLMLADQMVDRLEYLHIHRFVHRDIKPENFLMGVGLTKHRLHLIDFGLSKQYWDMTENRHVPQRRGTKWAGTARYASVNALFGVVQSRRDDLEAVGYVLMYLLRGCLPWQGLLYSSKLQKAEVIMEMKMSISPKSLCAGYPSEFHNYICYTRQLGFEEEPDYRMIRCSFLGLLFRLKFTNDLIYDWDLAEKNSGKSDSKEDSVEAKKDTDCRVVR</sequence>
<evidence type="ECO:0000256" key="3">
    <source>
        <dbReference type="ARBA" id="ARBA00022840"/>
    </source>
</evidence>
<dbReference type="AlphaFoldDB" id="B4I2N0"/>
<dbReference type="SMART" id="SM00220">
    <property type="entry name" value="S_TKc"/>
    <property type="match status" value="1"/>
</dbReference>
<dbReference type="STRING" id="7238.B4I2N0"/>
<evidence type="ECO:0000313" key="8">
    <source>
        <dbReference type="EMBL" id="EDW54025.1"/>
    </source>
</evidence>
<dbReference type="GO" id="GO:0004674">
    <property type="term" value="F:protein serine/threonine kinase activity"/>
    <property type="evidence" value="ECO:0007669"/>
    <property type="project" value="UniProtKB-KW"/>
</dbReference>
<dbReference type="InterPro" id="IPR008271">
    <property type="entry name" value="Ser/Thr_kinase_AS"/>
</dbReference>
<dbReference type="Pfam" id="PF00069">
    <property type="entry name" value="Pkinase"/>
    <property type="match status" value="1"/>
</dbReference>
<dbReference type="Gene3D" id="1.10.510.10">
    <property type="entry name" value="Transferase(Phosphotransferase) domain 1"/>
    <property type="match status" value="1"/>
</dbReference>
<dbReference type="CDD" id="cd14016">
    <property type="entry name" value="STKc_CK1"/>
    <property type="match status" value="1"/>
</dbReference>
<dbReference type="PROSITE" id="PS00107">
    <property type="entry name" value="PROTEIN_KINASE_ATP"/>
    <property type="match status" value="1"/>
</dbReference>
<evidence type="ECO:0000313" key="9">
    <source>
        <dbReference type="Proteomes" id="UP000001292"/>
    </source>
</evidence>
<keyword evidence="5" id="KW-0418">Kinase</keyword>
<evidence type="ECO:0000259" key="7">
    <source>
        <dbReference type="PROSITE" id="PS50011"/>
    </source>
</evidence>
<dbReference type="EC" id="2.7.11.1" evidence="1"/>
<dbReference type="KEGG" id="dse:6613126"/>
<name>B4I2N0_DROSE</name>
<dbReference type="InterPro" id="IPR000719">
    <property type="entry name" value="Prot_kinase_dom"/>
</dbReference>
<dbReference type="PROSITE" id="PS50011">
    <property type="entry name" value="PROTEIN_KINASE_DOM"/>
    <property type="match status" value="1"/>
</dbReference>
<dbReference type="PROSITE" id="PS00108">
    <property type="entry name" value="PROTEIN_KINASE_ST"/>
    <property type="match status" value="1"/>
</dbReference>
<dbReference type="SMR" id="B4I2N0"/>
<dbReference type="GO" id="GO:0005524">
    <property type="term" value="F:ATP binding"/>
    <property type="evidence" value="ECO:0007669"/>
    <property type="project" value="UniProtKB-UniRule"/>
</dbReference>
<organism evidence="9">
    <name type="scientific">Drosophila sechellia</name>
    <name type="common">Fruit fly</name>
    <dbReference type="NCBI Taxonomy" id="7238"/>
    <lineage>
        <taxon>Eukaryota</taxon>
        <taxon>Metazoa</taxon>
        <taxon>Ecdysozoa</taxon>
        <taxon>Arthropoda</taxon>
        <taxon>Hexapoda</taxon>
        <taxon>Insecta</taxon>
        <taxon>Pterygota</taxon>
        <taxon>Neoptera</taxon>
        <taxon>Endopterygota</taxon>
        <taxon>Diptera</taxon>
        <taxon>Brachycera</taxon>
        <taxon>Muscomorpha</taxon>
        <taxon>Ephydroidea</taxon>
        <taxon>Drosophilidae</taxon>
        <taxon>Drosophila</taxon>
        <taxon>Sophophora</taxon>
    </lineage>
</organism>
<dbReference type="OMA" id="HIPFKWG"/>
<accession>B4I2N0</accession>
<feature type="domain" description="Protein kinase" evidence="7">
    <location>
        <begin position="15"/>
        <end position="280"/>
    </location>
</feature>
<keyword evidence="5" id="KW-0723">Serine/threonine-protein kinase</keyword>
<reference evidence="8 9" key="1">
    <citation type="journal article" date="2007" name="Nature">
        <title>Evolution of genes and genomes on the Drosophila phylogeny.</title>
        <authorList>
            <consortium name="Drosophila 12 Genomes Consortium"/>
            <person name="Clark A.G."/>
            <person name="Eisen M.B."/>
            <person name="Smith D.R."/>
            <person name="Bergman C.M."/>
            <person name="Oliver B."/>
            <person name="Markow T.A."/>
            <person name="Kaufman T.C."/>
            <person name="Kellis M."/>
            <person name="Gelbart W."/>
            <person name="Iyer V.N."/>
            <person name="Pollard D.A."/>
            <person name="Sackton T.B."/>
            <person name="Larracuente A.M."/>
            <person name="Singh N.D."/>
            <person name="Abad J.P."/>
            <person name="Abt D.N."/>
            <person name="Adryan B."/>
            <person name="Aguade M."/>
            <person name="Akashi H."/>
            <person name="Anderson W.W."/>
            <person name="Aquadro C.F."/>
            <person name="Ardell D.H."/>
            <person name="Arguello R."/>
            <person name="Artieri C.G."/>
            <person name="Barbash D.A."/>
            <person name="Barker D."/>
            <person name="Barsanti P."/>
            <person name="Batterham P."/>
            <person name="Batzoglou S."/>
            <person name="Begun D."/>
            <person name="Bhutkar A."/>
            <person name="Blanco E."/>
            <person name="Bosak S.A."/>
            <person name="Bradley R.K."/>
            <person name="Brand A.D."/>
            <person name="Brent M.R."/>
            <person name="Brooks A.N."/>
            <person name="Brown R.H."/>
            <person name="Butlin R.K."/>
            <person name="Caggese C."/>
            <person name="Calvi B.R."/>
            <person name="Bernardo de Carvalho A."/>
            <person name="Caspi A."/>
            <person name="Castrezana S."/>
            <person name="Celniker S.E."/>
            <person name="Chang J.L."/>
            <person name="Chapple C."/>
            <person name="Chatterji S."/>
            <person name="Chinwalla A."/>
            <person name="Civetta A."/>
            <person name="Clifton S.W."/>
            <person name="Comeron J.M."/>
            <person name="Costello J.C."/>
            <person name="Coyne J.A."/>
            <person name="Daub J."/>
            <person name="David R.G."/>
            <person name="Delcher A.L."/>
            <person name="Delehaunty K."/>
            <person name="Do C.B."/>
            <person name="Ebling H."/>
            <person name="Edwards K."/>
            <person name="Eickbush T."/>
            <person name="Evans J.D."/>
            <person name="Filipski A."/>
            <person name="Findeiss S."/>
            <person name="Freyhult E."/>
            <person name="Fulton L."/>
            <person name="Fulton R."/>
            <person name="Garcia A.C."/>
            <person name="Gardiner A."/>
            <person name="Garfield D.A."/>
            <person name="Garvin B.E."/>
            <person name="Gibson G."/>
            <person name="Gilbert D."/>
            <person name="Gnerre S."/>
            <person name="Godfrey J."/>
            <person name="Good R."/>
            <person name="Gotea V."/>
            <person name="Gravely B."/>
            <person name="Greenberg A.J."/>
            <person name="Griffiths-Jones S."/>
            <person name="Gross S."/>
            <person name="Guigo R."/>
            <person name="Gustafson E.A."/>
            <person name="Haerty W."/>
            <person name="Hahn M.W."/>
            <person name="Halligan D.L."/>
            <person name="Halpern A.L."/>
            <person name="Halter G.M."/>
            <person name="Han M.V."/>
            <person name="Heger A."/>
            <person name="Hillier L."/>
            <person name="Hinrichs A.S."/>
            <person name="Holmes I."/>
            <person name="Hoskins R.A."/>
            <person name="Hubisz M.J."/>
            <person name="Hultmark D."/>
            <person name="Huntley M.A."/>
            <person name="Jaffe D.B."/>
            <person name="Jagadeeshan S."/>
            <person name="Jeck W.R."/>
            <person name="Johnson J."/>
            <person name="Jones C.D."/>
            <person name="Jordan W.C."/>
            <person name="Karpen G.H."/>
            <person name="Kataoka E."/>
            <person name="Keightley P.D."/>
            <person name="Kheradpour P."/>
            <person name="Kirkness E.F."/>
            <person name="Koerich L.B."/>
            <person name="Kristiansen K."/>
            <person name="Kudrna D."/>
            <person name="Kulathinal R.J."/>
            <person name="Kumar S."/>
            <person name="Kwok R."/>
            <person name="Lander E."/>
            <person name="Langley C.H."/>
            <person name="Lapoint R."/>
            <person name="Lazzaro B.P."/>
            <person name="Lee S.J."/>
            <person name="Levesque L."/>
            <person name="Li R."/>
            <person name="Lin C.F."/>
            <person name="Lin M.F."/>
            <person name="Lindblad-Toh K."/>
            <person name="Llopart A."/>
            <person name="Long M."/>
            <person name="Low L."/>
            <person name="Lozovsky E."/>
            <person name="Lu J."/>
            <person name="Luo M."/>
            <person name="Machado C.A."/>
            <person name="Makalowski W."/>
            <person name="Marzo M."/>
            <person name="Matsuda M."/>
            <person name="Matzkin L."/>
            <person name="McAllister B."/>
            <person name="McBride C.S."/>
            <person name="McKernan B."/>
            <person name="McKernan K."/>
            <person name="Mendez-Lago M."/>
            <person name="Minx P."/>
            <person name="Mollenhauer M.U."/>
            <person name="Montooth K."/>
            <person name="Mount S.M."/>
            <person name="Mu X."/>
            <person name="Myers E."/>
            <person name="Negre B."/>
            <person name="Newfeld S."/>
            <person name="Nielsen R."/>
            <person name="Noor M.A."/>
            <person name="O'Grady P."/>
            <person name="Pachter L."/>
            <person name="Papaceit M."/>
            <person name="Parisi M.J."/>
            <person name="Parisi M."/>
            <person name="Parts L."/>
            <person name="Pedersen J.S."/>
            <person name="Pesole G."/>
            <person name="Phillippy A.M."/>
            <person name="Ponting C.P."/>
            <person name="Pop M."/>
            <person name="Porcelli D."/>
            <person name="Powell J.R."/>
            <person name="Prohaska S."/>
            <person name="Pruitt K."/>
            <person name="Puig M."/>
            <person name="Quesneville H."/>
            <person name="Ram K.R."/>
            <person name="Rand D."/>
            <person name="Rasmussen M.D."/>
            <person name="Reed L.K."/>
            <person name="Reenan R."/>
            <person name="Reily A."/>
            <person name="Remington K.A."/>
            <person name="Rieger T.T."/>
            <person name="Ritchie M.G."/>
            <person name="Robin C."/>
            <person name="Rogers Y.H."/>
            <person name="Rohde C."/>
            <person name="Rozas J."/>
            <person name="Rubenfield M.J."/>
            <person name="Ruiz A."/>
            <person name="Russo S."/>
            <person name="Salzberg S.L."/>
            <person name="Sanchez-Gracia A."/>
            <person name="Saranga D.J."/>
            <person name="Sato H."/>
            <person name="Schaeffer S.W."/>
            <person name="Schatz M.C."/>
            <person name="Schlenke T."/>
            <person name="Schwartz R."/>
            <person name="Segarra C."/>
            <person name="Singh R.S."/>
            <person name="Sirot L."/>
            <person name="Sirota M."/>
            <person name="Sisneros N.B."/>
            <person name="Smith C.D."/>
            <person name="Smith T.F."/>
            <person name="Spieth J."/>
            <person name="Stage D.E."/>
            <person name="Stark A."/>
            <person name="Stephan W."/>
            <person name="Strausberg R.L."/>
            <person name="Strempel S."/>
            <person name="Sturgill D."/>
            <person name="Sutton G."/>
            <person name="Sutton G.G."/>
            <person name="Tao W."/>
            <person name="Teichmann S."/>
            <person name="Tobari Y.N."/>
            <person name="Tomimura Y."/>
            <person name="Tsolas J.M."/>
            <person name="Valente V.L."/>
            <person name="Venter E."/>
            <person name="Venter J.C."/>
            <person name="Vicario S."/>
            <person name="Vieira F.G."/>
            <person name="Vilella A.J."/>
            <person name="Villasante A."/>
            <person name="Walenz B."/>
            <person name="Wang J."/>
            <person name="Wasserman M."/>
            <person name="Watts T."/>
            <person name="Wilson D."/>
            <person name="Wilson R.K."/>
            <person name="Wing R.A."/>
            <person name="Wolfner M.F."/>
            <person name="Wong A."/>
            <person name="Wong G.K."/>
            <person name="Wu C.I."/>
            <person name="Wu G."/>
            <person name="Yamamoto D."/>
            <person name="Yang H.P."/>
            <person name="Yang S.P."/>
            <person name="Yorke J.A."/>
            <person name="Yoshida K."/>
            <person name="Zdobnov E."/>
            <person name="Zhang P."/>
            <person name="Zhang Y."/>
            <person name="Zimin A.V."/>
            <person name="Baldwin J."/>
            <person name="Abdouelleil A."/>
            <person name="Abdulkadir J."/>
            <person name="Abebe A."/>
            <person name="Abera B."/>
            <person name="Abreu J."/>
            <person name="Acer S.C."/>
            <person name="Aftuck L."/>
            <person name="Alexander A."/>
            <person name="An P."/>
            <person name="Anderson E."/>
            <person name="Anderson S."/>
            <person name="Arachi H."/>
            <person name="Azer M."/>
            <person name="Bachantsang P."/>
            <person name="Barry A."/>
            <person name="Bayul T."/>
            <person name="Berlin A."/>
            <person name="Bessette D."/>
            <person name="Bloom T."/>
            <person name="Blye J."/>
            <person name="Boguslavskiy L."/>
            <person name="Bonnet C."/>
            <person name="Boukhgalter B."/>
            <person name="Bourzgui I."/>
            <person name="Brown A."/>
            <person name="Cahill P."/>
            <person name="Channer S."/>
            <person name="Cheshatsang Y."/>
            <person name="Chuda L."/>
            <person name="Citroen M."/>
            <person name="Collymore A."/>
            <person name="Cooke P."/>
            <person name="Costello M."/>
            <person name="D'Aco K."/>
            <person name="Daza R."/>
            <person name="De Haan G."/>
            <person name="DeGray S."/>
            <person name="DeMaso C."/>
            <person name="Dhargay N."/>
            <person name="Dooley K."/>
            <person name="Dooley E."/>
            <person name="Doricent M."/>
            <person name="Dorje P."/>
            <person name="Dorjee K."/>
            <person name="Dupes A."/>
            <person name="Elong R."/>
            <person name="Falk J."/>
            <person name="Farina A."/>
            <person name="Faro S."/>
            <person name="Ferguson D."/>
            <person name="Fisher S."/>
            <person name="Foley C.D."/>
            <person name="Franke A."/>
            <person name="Friedrich D."/>
            <person name="Gadbois L."/>
            <person name="Gearin G."/>
            <person name="Gearin C.R."/>
            <person name="Giannoukos G."/>
            <person name="Goode T."/>
            <person name="Graham J."/>
            <person name="Grandbois E."/>
            <person name="Grewal S."/>
            <person name="Gyaltsen K."/>
            <person name="Hafez N."/>
            <person name="Hagos B."/>
            <person name="Hall J."/>
            <person name="Henson C."/>
            <person name="Hollinger A."/>
            <person name="Honan T."/>
            <person name="Huard M.D."/>
            <person name="Hughes L."/>
            <person name="Hurhula B."/>
            <person name="Husby M.E."/>
            <person name="Kamat A."/>
            <person name="Kanga B."/>
            <person name="Kashin S."/>
            <person name="Khazanovich D."/>
            <person name="Kisner P."/>
            <person name="Lance K."/>
            <person name="Lara M."/>
            <person name="Lee W."/>
            <person name="Lennon N."/>
            <person name="Letendre F."/>
            <person name="LeVine R."/>
            <person name="Lipovsky A."/>
            <person name="Liu X."/>
            <person name="Liu J."/>
            <person name="Liu S."/>
            <person name="Lokyitsang T."/>
            <person name="Lokyitsang Y."/>
            <person name="Lubonja R."/>
            <person name="Lui A."/>
            <person name="MacDonald P."/>
            <person name="Magnisalis V."/>
            <person name="Maru K."/>
            <person name="Matthews C."/>
            <person name="McCusker W."/>
            <person name="McDonough S."/>
            <person name="Mehta T."/>
            <person name="Meldrim J."/>
            <person name="Meneus L."/>
            <person name="Mihai O."/>
            <person name="Mihalev A."/>
            <person name="Mihova T."/>
            <person name="Mittelman R."/>
            <person name="Mlenga V."/>
            <person name="Montmayeur A."/>
            <person name="Mulrain L."/>
            <person name="Navidi A."/>
            <person name="Naylor J."/>
            <person name="Negash T."/>
            <person name="Nguyen T."/>
            <person name="Nguyen N."/>
            <person name="Nicol R."/>
            <person name="Norbu C."/>
            <person name="Norbu N."/>
            <person name="Novod N."/>
            <person name="O'Neill B."/>
            <person name="Osman S."/>
            <person name="Markiewicz E."/>
            <person name="Oyono O.L."/>
            <person name="Patti C."/>
            <person name="Phunkhang P."/>
            <person name="Pierre F."/>
            <person name="Priest M."/>
            <person name="Raghuraman S."/>
            <person name="Rege F."/>
            <person name="Reyes R."/>
            <person name="Rise C."/>
            <person name="Rogov P."/>
            <person name="Ross K."/>
            <person name="Ryan E."/>
            <person name="Settipalli S."/>
            <person name="Shea T."/>
            <person name="Sherpa N."/>
            <person name="Shi L."/>
            <person name="Shih D."/>
            <person name="Sparrow T."/>
            <person name="Spaulding J."/>
            <person name="Stalker J."/>
            <person name="Stange-Thomann N."/>
            <person name="Stavropoulos S."/>
            <person name="Stone C."/>
            <person name="Strader C."/>
            <person name="Tesfaye S."/>
            <person name="Thomson T."/>
            <person name="Thoulutsang Y."/>
            <person name="Thoulutsang D."/>
            <person name="Topham K."/>
            <person name="Topping I."/>
            <person name="Tsamla T."/>
            <person name="Vassiliev H."/>
            <person name="Vo A."/>
            <person name="Wangchuk T."/>
            <person name="Wangdi T."/>
            <person name="Weiand M."/>
            <person name="Wilkinson J."/>
            <person name="Wilson A."/>
            <person name="Yadav S."/>
            <person name="Young G."/>
            <person name="Yu Q."/>
            <person name="Zembek L."/>
            <person name="Zhong D."/>
            <person name="Zimmer A."/>
            <person name="Zwirko Z."/>
            <person name="Jaffe D.B."/>
            <person name="Alvarez P."/>
            <person name="Brockman W."/>
            <person name="Butler J."/>
            <person name="Chin C."/>
            <person name="Gnerre S."/>
            <person name="Grabherr M."/>
            <person name="Kleber M."/>
            <person name="Mauceli E."/>
            <person name="MacCallum I."/>
        </authorList>
    </citation>
    <scope>NUCLEOTIDE SEQUENCE [LARGE SCALE GENOMIC DNA]</scope>
    <source>
        <strain evidence="9">Rob3c / Tucson 14021-0248.25</strain>
    </source>
</reference>
<evidence type="ECO:0000256" key="2">
    <source>
        <dbReference type="ARBA" id="ARBA00022741"/>
    </source>
</evidence>
<evidence type="ECO:0000256" key="6">
    <source>
        <dbReference type="SAM" id="MobiDB-lite"/>
    </source>
</evidence>
<dbReference type="InterPro" id="IPR011009">
    <property type="entry name" value="Kinase-like_dom_sf"/>
</dbReference>
<dbReference type="OrthoDB" id="5800476at2759"/>
<feature type="binding site" evidence="4">
    <location>
        <position position="44"/>
    </location>
    <ligand>
        <name>ATP</name>
        <dbReference type="ChEBI" id="CHEBI:30616"/>
    </ligand>
</feature>
<comment type="similarity">
    <text evidence="5">Belongs to the protein kinase superfamily.</text>
</comment>
<dbReference type="SUPFAM" id="SSF56112">
    <property type="entry name" value="Protein kinase-like (PK-like)"/>
    <property type="match status" value="1"/>
</dbReference>
<dbReference type="InterPro" id="IPR017441">
    <property type="entry name" value="Protein_kinase_ATP_BS"/>
</dbReference>
<protein>
    <recommendedName>
        <fullName evidence="1">non-specific serine/threonine protein kinase</fullName>
        <ecNumber evidence="1">2.7.11.1</ecNumber>
    </recommendedName>
</protein>
<keyword evidence="9" id="KW-1185">Reference proteome</keyword>
<dbReference type="EMBL" id="CH480820">
    <property type="protein sequence ID" value="EDW54025.1"/>
    <property type="molecule type" value="Genomic_DNA"/>
</dbReference>
<evidence type="ECO:0000256" key="5">
    <source>
        <dbReference type="RuleBase" id="RU000304"/>
    </source>
</evidence>
<gene>
    <name evidence="8" type="primary">Dsec\GM18209</name>
    <name evidence="8" type="ORF">Dsec_GM18209</name>
</gene>
<evidence type="ECO:0000256" key="4">
    <source>
        <dbReference type="PROSITE-ProRule" id="PRU10141"/>
    </source>
</evidence>
<dbReference type="InterPro" id="IPR050235">
    <property type="entry name" value="CK1_Ser-Thr_kinase"/>
</dbReference>
<dbReference type="PANTHER" id="PTHR11909">
    <property type="entry name" value="CASEIN KINASE-RELATED"/>
    <property type="match status" value="1"/>
</dbReference>
<keyword evidence="5" id="KW-0808">Transferase</keyword>
<dbReference type="PhylomeDB" id="B4I2N0"/>
<evidence type="ECO:0000256" key="1">
    <source>
        <dbReference type="ARBA" id="ARBA00012513"/>
    </source>
</evidence>
<feature type="region of interest" description="Disordered" evidence="6">
    <location>
        <begin position="302"/>
        <end position="325"/>
    </location>
</feature>
<keyword evidence="3 4" id="KW-0067">ATP-binding</keyword>
<dbReference type="Proteomes" id="UP000001292">
    <property type="component" value="Unassembled WGS sequence"/>
</dbReference>
<dbReference type="HOGENOM" id="CLU_019279_2_0_1"/>